<evidence type="ECO:0000256" key="1">
    <source>
        <dbReference type="ARBA" id="ARBA00004141"/>
    </source>
</evidence>
<keyword evidence="4 5" id="KW-0472">Membrane</keyword>
<accession>A0A4C1UPG6</accession>
<protein>
    <submittedName>
        <fullName evidence="6">Aquaporin AQPcic</fullName>
    </submittedName>
</protein>
<feature type="transmembrane region" description="Helical" evidence="5">
    <location>
        <begin position="33"/>
        <end position="53"/>
    </location>
</feature>
<reference evidence="6 7" key="1">
    <citation type="journal article" date="2019" name="Commun. Biol.">
        <title>The bagworm genome reveals a unique fibroin gene that provides high tensile strength.</title>
        <authorList>
            <person name="Kono N."/>
            <person name="Nakamura H."/>
            <person name="Ohtoshi R."/>
            <person name="Tomita M."/>
            <person name="Numata K."/>
            <person name="Arakawa K."/>
        </authorList>
    </citation>
    <scope>NUCLEOTIDE SEQUENCE [LARGE SCALE GENOMIC DNA]</scope>
</reference>
<dbReference type="EMBL" id="BGZK01000199">
    <property type="protein sequence ID" value="GBP27846.1"/>
    <property type="molecule type" value="Genomic_DNA"/>
</dbReference>
<dbReference type="AlphaFoldDB" id="A0A4C1UPG6"/>
<evidence type="ECO:0000313" key="7">
    <source>
        <dbReference type="Proteomes" id="UP000299102"/>
    </source>
</evidence>
<evidence type="ECO:0000313" key="6">
    <source>
        <dbReference type="EMBL" id="GBP27846.1"/>
    </source>
</evidence>
<dbReference type="OrthoDB" id="3222at2759"/>
<comment type="subcellular location">
    <subcellularLocation>
        <location evidence="1">Membrane</location>
        <topology evidence="1">Multi-pass membrane protein</topology>
    </subcellularLocation>
</comment>
<dbReference type="InterPro" id="IPR000425">
    <property type="entry name" value="MIP"/>
</dbReference>
<keyword evidence="2 5" id="KW-0812">Transmembrane</keyword>
<dbReference type="STRING" id="151549.A0A4C1UPG6"/>
<evidence type="ECO:0000256" key="3">
    <source>
        <dbReference type="ARBA" id="ARBA00022989"/>
    </source>
</evidence>
<evidence type="ECO:0000256" key="2">
    <source>
        <dbReference type="ARBA" id="ARBA00022692"/>
    </source>
</evidence>
<gene>
    <name evidence="6" type="primary">AQP</name>
    <name evidence="6" type="ORF">EVAR_94250_1</name>
</gene>
<dbReference type="GO" id="GO:0016020">
    <property type="term" value="C:membrane"/>
    <property type="evidence" value="ECO:0007669"/>
    <property type="project" value="UniProtKB-SubCell"/>
</dbReference>
<feature type="transmembrane region" description="Helical" evidence="5">
    <location>
        <begin position="65"/>
        <end position="87"/>
    </location>
</feature>
<name>A0A4C1UPG6_EUMVA</name>
<comment type="caution">
    <text evidence="6">The sequence shown here is derived from an EMBL/GenBank/DDBJ whole genome shotgun (WGS) entry which is preliminary data.</text>
</comment>
<proteinExistence type="predicted"/>
<evidence type="ECO:0000256" key="4">
    <source>
        <dbReference type="ARBA" id="ARBA00023136"/>
    </source>
</evidence>
<keyword evidence="7" id="KW-1185">Reference proteome</keyword>
<dbReference type="Gene3D" id="1.20.1080.10">
    <property type="entry name" value="Glycerol uptake facilitator protein"/>
    <property type="match status" value="1"/>
</dbReference>
<keyword evidence="3 5" id="KW-1133">Transmembrane helix</keyword>
<dbReference type="InterPro" id="IPR023271">
    <property type="entry name" value="Aquaporin-like"/>
</dbReference>
<organism evidence="6 7">
    <name type="scientific">Eumeta variegata</name>
    <name type="common">Bagworm moth</name>
    <name type="synonym">Eumeta japonica</name>
    <dbReference type="NCBI Taxonomy" id="151549"/>
    <lineage>
        <taxon>Eukaryota</taxon>
        <taxon>Metazoa</taxon>
        <taxon>Ecdysozoa</taxon>
        <taxon>Arthropoda</taxon>
        <taxon>Hexapoda</taxon>
        <taxon>Insecta</taxon>
        <taxon>Pterygota</taxon>
        <taxon>Neoptera</taxon>
        <taxon>Endopterygota</taxon>
        <taxon>Lepidoptera</taxon>
        <taxon>Glossata</taxon>
        <taxon>Ditrysia</taxon>
        <taxon>Tineoidea</taxon>
        <taxon>Psychidae</taxon>
        <taxon>Oiketicinae</taxon>
        <taxon>Eumeta</taxon>
    </lineage>
</organism>
<evidence type="ECO:0000256" key="5">
    <source>
        <dbReference type="SAM" id="Phobius"/>
    </source>
</evidence>
<dbReference type="GO" id="GO:0015267">
    <property type="term" value="F:channel activity"/>
    <property type="evidence" value="ECO:0007669"/>
    <property type="project" value="InterPro"/>
</dbReference>
<sequence>MKTDYAMDEMQKRTKSWVGVSDVTDNKLLWRQLVAELAGTFLLVAVGVASCVAMNGESAYRVVSIALAFGLIVASVVQVRGLIFSHFDDPLICHRISDRSVTRYVCYSDCRWSLPARRRRQKGVAETRVNATGASASTTVAVAQPTAFARPLFPFRGGSKGSEMTRLV</sequence>
<dbReference type="SUPFAM" id="SSF81338">
    <property type="entry name" value="Aquaporin-like"/>
    <property type="match status" value="1"/>
</dbReference>
<dbReference type="Pfam" id="PF00230">
    <property type="entry name" value="MIP"/>
    <property type="match status" value="1"/>
</dbReference>
<dbReference type="Proteomes" id="UP000299102">
    <property type="component" value="Unassembled WGS sequence"/>
</dbReference>